<dbReference type="InterPro" id="IPR012337">
    <property type="entry name" value="RNaseH-like_sf"/>
</dbReference>
<dbReference type="EMBL" id="MHQK01000030">
    <property type="protein sequence ID" value="OHA01322.1"/>
    <property type="molecule type" value="Genomic_DNA"/>
</dbReference>
<dbReference type="InterPro" id="IPR002156">
    <property type="entry name" value="RNaseH_domain"/>
</dbReference>
<dbReference type="SUPFAM" id="SSF53098">
    <property type="entry name" value="Ribonuclease H-like"/>
    <property type="match status" value="1"/>
</dbReference>
<evidence type="ECO:0000313" key="2">
    <source>
        <dbReference type="EMBL" id="OHA01322.1"/>
    </source>
</evidence>
<organism evidence="2 3">
    <name type="scientific">Candidatus Sungbacteria bacterium RIFCSPHIGHO2_02_FULL_49_20</name>
    <dbReference type="NCBI Taxonomy" id="1802272"/>
    <lineage>
        <taxon>Bacteria</taxon>
        <taxon>Candidatus Sungiibacteriota</taxon>
    </lineage>
</organism>
<dbReference type="Proteomes" id="UP000178710">
    <property type="component" value="Unassembled WGS sequence"/>
</dbReference>
<dbReference type="InterPro" id="IPR036397">
    <property type="entry name" value="RNaseH_sf"/>
</dbReference>
<dbReference type="Pfam" id="PF13456">
    <property type="entry name" value="RVT_3"/>
    <property type="match status" value="1"/>
</dbReference>
<dbReference type="PANTHER" id="PTHR46387:SF2">
    <property type="entry name" value="RIBONUCLEASE HI"/>
    <property type="match status" value="1"/>
</dbReference>
<dbReference type="CDD" id="cd09279">
    <property type="entry name" value="RNase_HI_like"/>
    <property type="match status" value="1"/>
</dbReference>
<dbReference type="Gene3D" id="3.30.420.10">
    <property type="entry name" value="Ribonuclease H-like superfamily/Ribonuclease H"/>
    <property type="match status" value="1"/>
</dbReference>
<name>A0A1G2KRW9_9BACT</name>
<feature type="domain" description="RNase H type-1" evidence="1">
    <location>
        <begin position="11"/>
        <end position="148"/>
    </location>
</feature>
<reference evidence="2 3" key="1">
    <citation type="journal article" date="2016" name="Nat. Commun.">
        <title>Thousands of microbial genomes shed light on interconnected biogeochemical processes in an aquifer system.</title>
        <authorList>
            <person name="Anantharaman K."/>
            <person name="Brown C.T."/>
            <person name="Hug L.A."/>
            <person name="Sharon I."/>
            <person name="Castelle C.J."/>
            <person name="Probst A.J."/>
            <person name="Thomas B.C."/>
            <person name="Singh A."/>
            <person name="Wilkins M.J."/>
            <person name="Karaoz U."/>
            <person name="Brodie E.L."/>
            <person name="Williams K.H."/>
            <person name="Hubbard S.S."/>
            <person name="Banfield J.F."/>
        </authorList>
    </citation>
    <scope>NUCLEOTIDE SEQUENCE [LARGE SCALE GENOMIC DNA]</scope>
</reference>
<proteinExistence type="predicted"/>
<gene>
    <name evidence="2" type="ORF">A3C12_00210</name>
</gene>
<dbReference type="AlphaFoldDB" id="A0A1G2KRW9"/>
<accession>A0A1G2KRW9</accession>
<dbReference type="PANTHER" id="PTHR46387">
    <property type="entry name" value="POLYNUCLEOTIDYL TRANSFERASE, RIBONUCLEASE H-LIKE SUPERFAMILY PROTEIN"/>
    <property type="match status" value="1"/>
</dbReference>
<sequence>MLKNVGEKTILPNRLIVYTDGGSRGNPGPAALGVAIADAKGKILKTYGETLGTRTNNEAEYEAVIFALKKIKALVGGKRADEMEIEVRADSELLVRQLNHEYKIESETVIPLFIKIWNTMMDFKNVRFIHVPREKNKEADRMVNRALDGDSLKLFS</sequence>
<dbReference type="GO" id="GO:0003676">
    <property type="term" value="F:nucleic acid binding"/>
    <property type="evidence" value="ECO:0007669"/>
    <property type="project" value="InterPro"/>
</dbReference>
<dbReference type="PROSITE" id="PS50879">
    <property type="entry name" value="RNASE_H_1"/>
    <property type="match status" value="1"/>
</dbReference>
<evidence type="ECO:0000259" key="1">
    <source>
        <dbReference type="PROSITE" id="PS50879"/>
    </source>
</evidence>
<protein>
    <recommendedName>
        <fullName evidence="1">RNase H type-1 domain-containing protein</fullName>
    </recommendedName>
</protein>
<dbReference type="GO" id="GO:0004523">
    <property type="term" value="F:RNA-DNA hybrid ribonuclease activity"/>
    <property type="evidence" value="ECO:0007669"/>
    <property type="project" value="InterPro"/>
</dbReference>
<comment type="caution">
    <text evidence="2">The sequence shown here is derived from an EMBL/GenBank/DDBJ whole genome shotgun (WGS) entry which is preliminary data.</text>
</comment>
<evidence type="ECO:0000313" key="3">
    <source>
        <dbReference type="Proteomes" id="UP000178710"/>
    </source>
</evidence>